<gene>
    <name evidence="1" type="ORF">K504DRAFT_458374</name>
</gene>
<name>A0A6G1K686_9PLEO</name>
<keyword evidence="2" id="KW-1185">Reference proteome</keyword>
<evidence type="ECO:0000313" key="2">
    <source>
        <dbReference type="Proteomes" id="UP000799428"/>
    </source>
</evidence>
<dbReference type="Proteomes" id="UP000799428">
    <property type="component" value="Unassembled WGS sequence"/>
</dbReference>
<reference evidence="1" key="1">
    <citation type="journal article" date="2020" name="Stud. Mycol.">
        <title>101 Dothideomycetes genomes: a test case for predicting lifestyles and emergence of pathogens.</title>
        <authorList>
            <person name="Haridas S."/>
            <person name="Albert R."/>
            <person name="Binder M."/>
            <person name="Bloem J."/>
            <person name="Labutti K."/>
            <person name="Salamov A."/>
            <person name="Andreopoulos B."/>
            <person name="Baker S."/>
            <person name="Barry K."/>
            <person name="Bills G."/>
            <person name="Bluhm B."/>
            <person name="Cannon C."/>
            <person name="Castanera R."/>
            <person name="Culley D."/>
            <person name="Daum C."/>
            <person name="Ezra D."/>
            <person name="Gonzalez J."/>
            <person name="Henrissat B."/>
            <person name="Kuo A."/>
            <person name="Liang C."/>
            <person name="Lipzen A."/>
            <person name="Lutzoni F."/>
            <person name="Magnuson J."/>
            <person name="Mondo S."/>
            <person name="Nolan M."/>
            <person name="Ohm R."/>
            <person name="Pangilinan J."/>
            <person name="Park H.-J."/>
            <person name="Ramirez L."/>
            <person name="Alfaro M."/>
            <person name="Sun H."/>
            <person name="Tritt A."/>
            <person name="Yoshinaga Y."/>
            <person name="Zwiers L.-H."/>
            <person name="Turgeon B."/>
            <person name="Goodwin S."/>
            <person name="Spatafora J."/>
            <person name="Crous P."/>
            <person name="Grigoriev I."/>
        </authorList>
    </citation>
    <scope>NUCLEOTIDE SEQUENCE</scope>
    <source>
        <strain evidence="1">CBS 279.74</strain>
    </source>
</reference>
<evidence type="ECO:0000313" key="1">
    <source>
        <dbReference type="EMBL" id="KAF2707887.1"/>
    </source>
</evidence>
<dbReference type="OrthoDB" id="4062651at2759"/>
<sequence>MAQRPVYEIGTTGSSIHNTNVELNVFVSDVHFRINLFTADFKGNPRLLKEYLLHVEHSDLEYIPPPLESSNNNKFVDLKKTCAPLDSSAWLKTREHQE</sequence>
<protein>
    <submittedName>
        <fullName evidence="1">Uncharacterized protein</fullName>
    </submittedName>
</protein>
<organism evidence="1 2">
    <name type="scientific">Pleomassaria siparia CBS 279.74</name>
    <dbReference type="NCBI Taxonomy" id="1314801"/>
    <lineage>
        <taxon>Eukaryota</taxon>
        <taxon>Fungi</taxon>
        <taxon>Dikarya</taxon>
        <taxon>Ascomycota</taxon>
        <taxon>Pezizomycotina</taxon>
        <taxon>Dothideomycetes</taxon>
        <taxon>Pleosporomycetidae</taxon>
        <taxon>Pleosporales</taxon>
        <taxon>Pleomassariaceae</taxon>
        <taxon>Pleomassaria</taxon>
    </lineage>
</organism>
<accession>A0A6G1K686</accession>
<dbReference type="AlphaFoldDB" id="A0A6G1K686"/>
<dbReference type="EMBL" id="MU005773">
    <property type="protein sequence ID" value="KAF2707887.1"/>
    <property type="molecule type" value="Genomic_DNA"/>
</dbReference>
<proteinExistence type="predicted"/>